<dbReference type="InterPro" id="IPR045509">
    <property type="entry name" value="HD_assoc_2"/>
</dbReference>
<dbReference type="PROSITE" id="PS51831">
    <property type="entry name" value="HD"/>
    <property type="match status" value="1"/>
</dbReference>
<dbReference type="CDD" id="cd00077">
    <property type="entry name" value="HDc"/>
    <property type="match status" value="1"/>
</dbReference>
<dbReference type="Pfam" id="PF01966">
    <property type="entry name" value="HD"/>
    <property type="match status" value="1"/>
</dbReference>
<evidence type="ECO:0000259" key="1">
    <source>
        <dbReference type="PROSITE" id="PS51831"/>
    </source>
</evidence>
<evidence type="ECO:0000313" key="2">
    <source>
        <dbReference type="EMBL" id="RMI88992.1"/>
    </source>
</evidence>
<dbReference type="PANTHER" id="PTHR11373">
    <property type="entry name" value="DEOXYNUCLEOSIDE TRIPHOSPHATE TRIPHOSPHOHYDROLASE"/>
    <property type="match status" value="1"/>
</dbReference>
<feature type="domain" description="HD" evidence="1">
    <location>
        <begin position="64"/>
        <end position="180"/>
    </location>
</feature>
<dbReference type="InterPro" id="IPR050135">
    <property type="entry name" value="dGTPase-like"/>
</dbReference>
<reference evidence="3" key="1">
    <citation type="submission" date="2016-11" db="EMBL/GenBank/DDBJ databases">
        <title>Genome sequence of Candidatus Phytoplasma solani strain SA-1.</title>
        <authorList>
            <person name="Haryono M."/>
            <person name="Samarzija I."/>
            <person name="Seruga Music M."/>
            <person name="Hogenhout S."/>
            <person name="Kuo C.-H."/>
        </authorList>
    </citation>
    <scope>NUCLEOTIDE SEQUENCE [LARGE SCALE GENOMIC DNA]</scope>
    <source>
        <strain evidence="3">SA-1</strain>
    </source>
</reference>
<dbReference type="InterPro" id="IPR006674">
    <property type="entry name" value="HD_domain"/>
</dbReference>
<protein>
    <submittedName>
        <fullName evidence="2">HD superfamily phosphohydrolase</fullName>
    </submittedName>
</protein>
<gene>
    <name evidence="2" type="ORF">PSSA1_v1c2000</name>
</gene>
<dbReference type="EMBL" id="MPBG01000002">
    <property type="protein sequence ID" value="RMI88992.1"/>
    <property type="molecule type" value="Genomic_DNA"/>
</dbReference>
<organism evidence="2 3">
    <name type="scientific">Candidatus Phytoplasma solani</name>
    <dbReference type="NCBI Taxonomy" id="69896"/>
    <lineage>
        <taxon>Bacteria</taxon>
        <taxon>Bacillati</taxon>
        <taxon>Mycoplasmatota</taxon>
        <taxon>Mollicutes</taxon>
        <taxon>Acholeplasmatales</taxon>
        <taxon>Acholeplasmataceae</taxon>
        <taxon>Candidatus Phytoplasma</taxon>
        <taxon>16SrXII (Stolbur group)</taxon>
    </lineage>
</organism>
<keyword evidence="2" id="KW-0378">Hydrolase</keyword>
<dbReference type="PANTHER" id="PTHR11373:SF4">
    <property type="entry name" value="DEOXYNUCLEOSIDE TRIPHOSPHATE TRIPHOSPHOHYDROLASE SAMHD1"/>
    <property type="match status" value="1"/>
</dbReference>
<dbReference type="OrthoDB" id="9803619at2"/>
<evidence type="ECO:0000313" key="3">
    <source>
        <dbReference type="Proteomes" id="UP000283896"/>
    </source>
</evidence>
<dbReference type="GO" id="GO:0008832">
    <property type="term" value="F:dGTPase activity"/>
    <property type="evidence" value="ECO:0007669"/>
    <property type="project" value="TreeGrafter"/>
</dbReference>
<dbReference type="Proteomes" id="UP000283896">
    <property type="component" value="Unassembled WGS sequence"/>
</dbReference>
<name>A0A421NYE4_9MOLU</name>
<dbReference type="SUPFAM" id="SSF109604">
    <property type="entry name" value="HD-domain/PDEase-like"/>
    <property type="match status" value="1"/>
</dbReference>
<keyword evidence="3" id="KW-1185">Reference proteome</keyword>
<dbReference type="GO" id="GO:0006203">
    <property type="term" value="P:dGTP catabolic process"/>
    <property type="evidence" value="ECO:0007669"/>
    <property type="project" value="TreeGrafter"/>
</dbReference>
<sequence length="422" mass="49872">MPAFIKSFPKFLRSEVFRDPIYGYIYLEYQIIEKLIDTSIFQRLRRIKQLSGANIIFHSAEHSRFTHSLGVYELARRFLKIKNIAIHFDEYQKLLLLISALLHDIGHGAYSHTFETLFHLNHEHQSALIIKHNPEISHILDQISPNFKHDVASVIAKTKKFLLIEQILSSQIDIDRLDYLERDSYFTGAVYGHIDSERLMRSMTIEVNSKTQQNCIAFRQSGVFAVENYLINRYHMFWQVYYHPKVRAYNVILEKICKRINDLLKNNYPFDSYMNIFATFIADKTNLDNYLAIDDYYMNGLILQLKDSSDIILKNLCLDFLNRHIWHILDDNEENKAKINEIKSKYQEQNPAYLNYYITSNQVGKSAYSENNKTFGENILIKTNNQLKSLKEESPMIKNLIKNSLKIDNKFFYRPLEYIKQS</sequence>
<dbReference type="AlphaFoldDB" id="A0A421NYE4"/>
<dbReference type="Pfam" id="PF19276">
    <property type="entry name" value="HD_assoc_2"/>
    <property type="match status" value="1"/>
</dbReference>
<proteinExistence type="predicted"/>
<dbReference type="InterPro" id="IPR003607">
    <property type="entry name" value="HD/PDEase_dom"/>
</dbReference>
<accession>A0A421NYE4</accession>
<dbReference type="Gene3D" id="1.10.3210.10">
    <property type="entry name" value="Hypothetical protein af1432"/>
    <property type="match status" value="1"/>
</dbReference>
<dbReference type="SMART" id="SM00471">
    <property type="entry name" value="HDc"/>
    <property type="match status" value="1"/>
</dbReference>
<dbReference type="STRING" id="69896.S284_02820"/>
<dbReference type="RefSeq" id="WP_122225402.1">
    <property type="nucleotide sequence ID" value="NZ_CP103785.1"/>
</dbReference>
<comment type="caution">
    <text evidence="2">The sequence shown here is derived from an EMBL/GenBank/DDBJ whole genome shotgun (WGS) entry which is preliminary data.</text>
</comment>